<reference evidence="2" key="1">
    <citation type="journal article" date="2023" name="PLoS Negl. Trop. Dis.">
        <title>A genome sequence for Biomphalaria pfeifferi, the major vector snail for the human-infecting parasite Schistosoma mansoni.</title>
        <authorList>
            <person name="Bu L."/>
            <person name="Lu L."/>
            <person name="Laidemitt M.R."/>
            <person name="Zhang S.M."/>
            <person name="Mutuku M."/>
            <person name="Mkoji G."/>
            <person name="Steinauer M."/>
            <person name="Loker E.S."/>
        </authorList>
    </citation>
    <scope>NUCLEOTIDE SEQUENCE</scope>
    <source>
        <strain evidence="2">KasaAsao</strain>
    </source>
</reference>
<evidence type="ECO:0000256" key="1">
    <source>
        <dbReference type="SAM" id="MobiDB-lite"/>
    </source>
</evidence>
<evidence type="ECO:0000313" key="3">
    <source>
        <dbReference type="Proteomes" id="UP001233172"/>
    </source>
</evidence>
<dbReference type="Proteomes" id="UP001233172">
    <property type="component" value="Unassembled WGS sequence"/>
</dbReference>
<organism evidence="2 3">
    <name type="scientific">Biomphalaria pfeifferi</name>
    <name type="common">Bloodfluke planorb</name>
    <name type="synonym">Freshwater snail</name>
    <dbReference type="NCBI Taxonomy" id="112525"/>
    <lineage>
        <taxon>Eukaryota</taxon>
        <taxon>Metazoa</taxon>
        <taxon>Spiralia</taxon>
        <taxon>Lophotrochozoa</taxon>
        <taxon>Mollusca</taxon>
        <taxon>Gastropoda</taxon>
        <taxon>Heterobranchia</taxon>
        <taxon>Euthyneura</taxon>
        <taxon>Panpulmonata</taxon>
        <taxon>Hygrophila</taxon>
        <taxon>Lymnaeoidea</taxon>
        <taxon>Planorbidae</taxon>
        <taxon>Biomphalaria</taxon>
    </lineage>
</organism>
<comment type="caution">
    <text evidence="2">The sequence shown here is derived from an EMBL/GenBank/DDBJ whole genome shotgun (WGS) entry which is preliminary data.</text>
</comment>
<sequence length="437" mass="49985">MSKKEIIKKVIQIGTWVEDIISNDLMKNIVTSVAQKQGKKRKLKLSQAGLKLIQSRFLQESKSVSFPLSEIKTVTKIPEAPSCIMFVLEDKVRRFRILAFRCSSEEDATQFTSLFDHIQLDQPRAVELKKEDNGNWTLRERNAHNTGRHMADIFNARSQTNGEVKPNGVVTTHIPVLDRNKNYTITQASPEHAKSDKPHFKYSFKRNKGSKKESHDGVDYKVVKNKGDDYVIETEVSQHPHVSMTSHTTTTLEPEYDVVKETTPIEVHMRHENSYDYSGDPNHIIYGSSTNSSRRSSNILPSKPVIYATHTHSEQPVVYRANSRTYDTKPRPVTYYADPWATHRRFMGEYGTHLRPVSHQPAGSDHGSVIMRAETDSVSSKMSKRSRAMSKSEYSVKTTVERPIEATYGRRTVVVRRTEPGYMLVPIHRRSYHDVVL</sequence>
<gene>
    <name evidence="2" type="ORF">Bpfe_001907</name>
</gene>
<accession>A0AAD8FMY4</accession>
<feature type="region of interest" description="Disordered" evidence="1">
    <location>
        <begin position="187"/>
        <end position="216"/>
    </location>
</feature>
<evidence type="ECO:0000313" key="2">
    <source>
        <dbReference type="EMBL" id="KAK0068944.1"/>
    </source>
</evidence>
<feature type="compositionally biased region" description="Basic residues" evidence="1">
    <location>
        <begin position="200"/>
        <end position="209"/>
    </location>
</feature>
<name>A0AAD8FMY4_BIOPF</name>
<dbReference type="AlphaFoldDB" id="A0AAD8FMY4"/>
<feature type="region of interest" description="Disordered" evidence="1">
    <location>
        <begin position="375"/>
        <end position="394"/>
    </location>
</feature>
<reference evidence="2" key="2">
    <citation type="submission" date="2023-04" db="EMBL/GenBank/DDBJ databases">
        <authorList>
            <person name="Bu L."/>
            <person name="Lu L."/>
            <person name="Laidemitt M.R."/>
            <person name="Zhang S.M."/>
            <person name="Mutuku M."/>
            <person name="Mkoji G."/>
            <person name="Steinauer M."/>
            <person name="Loker E.S."/>
        </authorList>
    </citation>
    <scope>NUCLEOTIDE SEQUENCE</scope>
    <source>
        <strain evidence="2">KasaAsao</strain>
        <tissue evidence="2">Whole Snail</tissue>
    </source>
</reference>
<dbReference type="EMBL" id="JASAOG010000004">
    <property type="protein sequence ID" value="KAK0068944.1"/>
    <property type="molecule type" value="Genomic_DNA"/>
</dbReference>
<keyword evidence="3" id="KW-1185">Reference proteome</keyword>
<proteinExistence type="predicted"/>
<protein>
    <submittedName>
        <fullName evidence="2">Uncharacterized protein</fullName>
    </submittedName>
</protein>